<dbReference type="SUPFAM" id="SSF53335">
    <property type="entry name" value="S-adenosyl-L-methionine-dependent methyltransferases"/>
    <property type="match status" value="1"/>
</dbReference>
<evidence type="ECO:0000313" key="6">
    <source>
        <dbReference type="Proteomes" id="UP000008495"/>
    </source>
</evidence>
<dbReference type="GO" id="GO:0032259">
    <property type="term" value="P:methylation"/>
    <property type="evidence" value="ECO:0007669"/>
    <property type="project" value="UniProtKB-KW"/>
</dbReference>
<evidence type="ECO:0000256" key="2">
    <source>
        <dbReference type="ARBA" id="ARBA00022679"/>
    </source>
</evidence>
<dbReference type="RefSeq" id="WP_006503575.1">
    <property type="nucleotide sequence ID" value="NZ_BAGZ01000017.1"/>
</dbReference>
<dbReference type="eggNOG" id="COG2890">
    <property type="taxonomic scope" value="Bacteria"/>
</dbReference>
<dbReference type="PANTHER" id="PTHR43712">
    <property type="entry name" value="PUTATIVE (AFU_ORTHOLOGUE AFUA_4G14580)-RELATED"/>
    <property type="match status" value="1"/>
</dbReference>
<dbReference type="PANTHER" id="PTHR43712:SF2">
    <property type="entry name" value="O-METHYLTRANSFERASE CICE"/>
    <property type="match status" value="1"/>
</dbReference>
<dbReference type="STRING" id="100225.SAMN05421595_0029"/>
<dbReference type="InterPro" id="IPR012967">
    <property type="entry name" value="COMT_dimerisation"/>
</dbReference>
<dbReference type="OrthoDB" id="9804312at2"/>
<comment type="caution">
    <text evidence="5">The sequence shown here is derived from an EMBL/GenBank/DDBJ whole genome shotgun (WGS) entry which is preliminary data.</text>
</comment>
<dbReference type="Pfam" id="PF13489">
    <property type="entry name" value="Methyltransf_23"/>
    <property type="match status" value="1"/>
</dbReference>
<proteinExistence type="predicted"/>
<feature type="domain" description="O-methyltransferase dimerisation" evidence="4">
    <location>
        <begin position="22"/>
        <end position="98"/>
    </location>
</feature>
<dbReference type="Pfam" id="PF08100">
    <property type="entry name" value="Dimerisation"/>
    <property type="match status" value="1"/>
</dbReference>
<dbReference type="GO" id="GO:0046983">
    <property type="term" value="F:protein dimerization activity"/>
    <property type="evidence" value="ECO:0007669"/>
    <property type="project" value="InterPro"/>
</dbReference>
<dbReference type="GO" id="GO:0008168">
    <property type="term" value="F:methyltransferase activity"/>
    <property type="evidence" value="ECO:0007669"/>
    <property type="project" value="UniProtKB-KW"/>
</dbReference>
<gene>
    <name evidence="5" type="ORF">AUCHE_17_00290</name>
</gene>
<organism evidence="5 6">
    <name type="scientific">Austwickia chelonae NBRC 105200</name>
    <dbReference type="NCBI Taxonomy" id="1184607"/>
    <lineage>
        <taxon>Bacteria</taxon>
        <taxon>Bacillati</taxon>
        <taxon>Actinomycetota</taxon>
        <taxon>Actinomycetes</taxon>
        <taxon>Micrococcales</taxon>
        <taxon>Dermatophilaceae</taxon>
        <taxon>Austwickia</taxon>
    </lineage>
</organism>
<protein>
    <recommendedName>
        <fullName evidence="4">O-methyltransferase dimerisation domain-containing protein</fullName>
    </recommendedName>
</protein>
<evidence type="ECO:0000256" key="1">
    <source>
        <dbReference type="ARBA" id="ARBA00022603"/>
    </source>
</evidence>
<dbReference type="Proteomes" id="UP000008495">
    <property type="component" value="Unassembled WGS sequence"/>
</dbReference>
<evidence type="ECO:0000259" key="4">
    <source>
        <dbReference type="Pfam" id="PF08100"/>
    </source>
</evidence>
<keyword evidence="1" id="KW-0489">Methyltransferase</keyword>
<dbReference type="InterPro" id="IPR029063">
    <property type="entry name" value="SAM-dependent_MTases_sf"/>
</dbReference>
<evidence type="ECO:0000313" key="5">
    <source>
        <dbReference type="EMBL" id="GAB78818.1"/>
    </source>
</evidence>
<sequence length="350" mass="37650">MSARCEPDLPQPAPDGPAIDRILHAYRESQALMTSVRLGFFDLLGPEDAQTPLTEIAAHCRISVEAADVLAEALTGMGLLTRTATGCSATPLAAAHLTIDAPYSLRHWVVSEHEKYVNFAGLAEALRAEPPARDDPVRAARRRHGPPAAQMQGLAEVARARGTQTARIIRRLCPAESGRILDAGGGHGMDSITVLRDMPGWTAVVADRPGPLTAAGDNIERYAMGNRVELREADLESDALRRPDEEGFDIAFLFMVLGGKPPAEAAAVLRQVQAALVPGGWLLIRGNWTDQLRGATSALKHMLRPGGRRTLTQERLLELLEDTGFLEVHTVTDADVDPNAVVAARTPEQA</sequence>
<reference evidence="5 6" key="1">
    <citation type="submission" date="2012-08" db="EMBL/GenBank/DDBJ databases">
        <title>Whole genome shotgun sequence of Austwickia chelonae NBRC 105200.</title>
        <authorList>
            <person name="Yoshida I."/>
            <person name="Hosoyama A."/>
            <person name="Tsuchikane K."/>
            <person name="Katsumata H."/>
            <person name="Ando Y."/>
            <person name="Ohji S."/>
            <person name="Hamada M."/>
            <person name="Tamura T."/>
            <person name="Yamazoe A."/>
            <person name="Yamazaki S."/>
            <person name="Fujita N."/>
        </authorList>
    </citation>
    <scope>NUCLEOTIDE SEQUENCE [LARGE SCALE GENOMIC DNA]</scope>
    <source>
        <strain evidence="5 6">NBRC 105200</strain>
    </source>
</reference>
<keyword evidence="6" id="KW-1185">Reference proteome</keyword>
<keyword evidence="2" id="KW-0808">Transferase</keyword>
<dbReference type="InterPro" id="IPR036388">
    <property type="entry name" value="WH-like_DNA-bd_sf"/>
</dbReference>
<dbReference type="EMBL" id="BAGZ01000017">
    <property type="protein sequence ID" value="GAB78818.1"/>
    <property type="molecule type" value="Genomic_DNA"/>
</dbReference>
<dbReference type="SUPFAM" id="SSF46785">
    <property type="entry name" value="Winged helix' DNA-binding domain"/>
    <property type="match status" value="1"/>
</dbReference>
<name>K6V9A2_9MICO</name>
<keyword evidence="3" id="KW-0949">S-adenosyl-L-methionine</keyword>
<evidence type="ECO:0000256" key="3">
    <source>
        <dbReference type="ARBA" id="ARBA00022691"/>
    </source>
</evidence>
<dbReference type="Gene3D" id="3.40.50.150">
    <property type="entry name" value="Vaccinia Virus protein VP39"/>
    <property type="match status" value="1"/>
</dbReference>
<dbReference type="AlphaFoldDB" id="K6V9A2"/>
<dbReference type="CDD" id="cd02440">
    <property type="entry name" value="AdoMet_MTases"/>
    <property type="match status" value="1"/>
</dbReference>
<dbReference type="Gene3D" id="1.10.10.10">
    <property type="entry name" value="Winged helix-like DNA-binding domain superfamily/Winged helix DNA-binding domain"/>
    <property type="match status" value="1"/>
</dbReference>
<accession>K6V9A2</accession>
<dbReference type="InterPro" id="IPR036390">
    <property type="entry name" value="WH_DNA-bd_sf"/>
</dbReference>